<accession>A0A4V2MIX6</accession>
<dbReference type="PROSITE" id="PS51257">
    <property type="entry name" value="PROKAR_LIPOPROTEIN"/>
    <property type="match status" value="1"/>
</dbReference>
<proteinExistence type="predicted"/>
<keyword evidence="2" id="KW-1185">Reference proteome</keyword>
<dbReference type="Proteomes" id="UP000292884">
    <property type="component" value="Unassembled WGS sequence"/>
</dbReference>
<sequence length="253" mass="28453">MKKNIAYIIALVIISLSISCKKPLDTYSGENSIYFYDAGRLPVYTGEPIKDSTNISFSLAKSQDSTMNMIIAAIGPVSDKDRPYKLELNPNSTAIAGVHYTILNTSFQIKKNKTLDTVKIKFFRKAEMQTNTFLLSFDLKANENFVTTFNNKIANTTTGRIHSFVTYRWFVNDIIKKPARWLDGYLGVFTRKKLNLMITVLGVDPAYLDTSVSIAETLAYGKFMQRYLNEQRALGNNILEDDGSVMIMGSSAQ</sequence>
<dbReference type="InterPro" id="IPR032299">
    <property type="entry name" value="DUF4843"/>
</dbReference>
<comment type="caution">
    <text evidence="1">The sequence shown here is derived from an EMBL/GenBank/DDBJ whole genome shotgun (WGS) entry which is preliminary data.</text>
</comment>
<dbReference type="RefSeq" id="WP_131553127.1">
    <property type="nucleotide sequence ID" value="NZ_SJSK01000002.1"/>
</dbReference>
<name>A0A4V2MIX6_9SPHI</name>
<organism evidence="1 2">
    <name type="scientific">Pedobacter frigiditerrae</name>
    <dbReference type="NCBI Taxonomy" id="2530452"/>
    <lineage>
        <taxon>Bacteria</taxon>
        <taxon>Pseudomonadati</taxon>
        <taxon>Bacteroidota</taxon>
        <taxon>Sphingobacteriia</taxon>
        <taxon>Sphingobacteriales</taxon>
        <taxon>Sphingobacteriaceae</taxon>
        <taxon>Pedobacter</taxon>
    </lineage>
</organism>
<dbReference type="Pfam" id="PF16132">
    <property type="entry name" value="DUF4843"/>
    <property type="match status" value="1"/>
</dbReference>
<evidence type="ECO:0000313" key="2">
    <source>
        <dbReference type="Proteomes" id="UP000292884"/>
    </source>
</evidence>
<dbReference type="EMBL" id="SJSK01000002">
    <property type="protein sequence ID" value="TCC92186.1"/>
    <property type="molecule type" value="Genomic_DNA"/>
</dbReference>
<dbReference type="AlphaFoldDB" id="A0A4V2MIX6"/>
<evidence type="ECO:0000313" key="1">
    <source>
        <dbReference type="EMBL" id="TCC92186.1"/>
    </source>
</evidence>
<protein>
    <submittedName>
        <fullName evidence="1">DUF4843 domain-containing protein</fullName>
    </submittedName>
</protein>
<gene>
    <name evidence="1" type="ORF">EZ428_10685</name>
</gene>
<reference evidence="1 2" key="1">
    <citation type="submission" date="2019-02" db="EMBL/GenBank/DDBJ databases">
        <title>Pedobacter sp. RP-1-13 sp. nov., isolated from Arctic soil.</title>
        <authorList>
            <person name="Dahal R.H."/>
        </authorList>
    </citation>
    <scope>NUCLEOTIDE SEQUENCE [LARGE SCALE GENOMIC DNA]</scope>
    <source>
        <strain evidence="1 2">RP-1-13</strain>
    </source>
</reference>
<dbReference type="OrthoDB" id="1096291at2"/>